<proteinExistence type="predicted"/>
<sequence length="79" mass="8800">MDDFLELNWPRSNVAHGSETKRREAALWLGTLYKAPLAVGLLFERRALASNGVFEDRLLARIRGQCDSSDKAMSIGAVH</sequence>
<comment type="caution">
    <text evidence="1">The sequence shown here is derived from an EMBL/GenBank/DDBJ whole genome shotgun (WGS) entry which is preliminary data.</text>
</comment>
<keyword evidence="2" id="KW-1185">Reference proteome</keyword>
<evidence type="ECO:0000313" key="2">
    <source>
        <dbReference type="Proteomes" id="UP000024635"/>
    </source>
</evidence>
<evidence type="ECO:0000313" key="1">
    <source>
        <dbReference type="EMBL" id="EYC33670.1"/>
    </source>
</evidence>
<name>A0A016W201_9BILA</name>
<gene>
    <name evidence="1" type="primary">Acey_s0002.g924</name>
    <name evidence="1" type="ORF">Y032_0002g924</name>
</gene>
<reference evidence="2" key="1">
    <citation type="journal article" date="2015" name="Nat. Genet.">
        <title>The genome and transcriptome of the zoonotic hookworm Ancylostoma ceylanicum identify infection-specific gene families.</title>
        <authorList>
            <person name="Schwarz E.M."/>
            <person name="Hu Y."/>
            <person name="Antoshechkin I."/>
            <person name="Miller M.M."/>
            <person name="Sternberg P.W."/>
            <person name="Aroian R.V."/>
        </authorList>
    </citation>
    <scope>NUCLEOTIDE SEQUENCE</scope>
    <source>
        <strain evidence="2">HY135</strain>
    </source>
</reference>
<dbReference type="EMBL" id="JARK01001338">
    <property type="protein sequence ID" value="EYC33670.1"/>
    <property type="molecule type" value="Genomic_DNA"/>
</dbReference>
<dbReference type="Proteomes" id="UP000024635">
    <property type="component" value="Unassembled WGS sequence"/>
</dbReference>
<organism evidence="1 2">
    <name type="scientific">Ancylostoma ceylanicum</name>
    <dbReference type="NCBI Taxonomy" id="53326"/>
    <lineage>
        <taxon>Eukaryota</taxon>
        <taxon>Metazoa</taxon>
        <taxon>Ecdysozoa</taxon>
        <taxon>Nematoda</taxon>
        <taxon>Chromadorea</taxon>
        <taxon>Rhabditida</taxon>
        <taxon>Rhabditina</taxon>
        <taxon>Rhabditomorpha</taxon>
        <taxon>Strongyloidea</taxon>
        <taxon>Ancylostomatidae</taxon>
        <taxon>Ancylostomatinae</taxon>
        <taxon>Ancylostoma</taxon>
    </lineage>
</organism>
<accession>A0A016W201</accession>
<dbReference type="AlphaFoldDB" id="A0A016W201"/>
<protein>
    <submittedName>
        <fullName evidence="1">Uncharacterized protein</fullName>
    </submittedName>
</protein>